<dbReference type="PROSITE" id="PS51372">
    <property type="entry name" value="PRD_2"/>
    <property type="match status" value="1"/>
</dbReference>
<reference evidence="2 4" key="2">
    <citation type="journal article" date="2020" name="Int. J. Syst. Evol. Microbiol.">
        <title>Vagococcus xieshaowenii sp. nov., isolated from snow finch (Montifringilla taczanowskii) cloacal content.</title>
        <authorList>
            <person name="Ge Y."/>
            <person name="Yang J."/>
            <person name="Lai X.H."/>
            <person name="Zhang G."/>
            <person name="Jin D."/>
            <person name="Lu S."/>
            <person name="Wang B."/>
            <person name="Huang Y."/>
            <person name="Huang Y."/>
            <person name="Ren Z."/>
            <person name="Zhang X."/>
            <person name="Xu J."/>
        </authorList>
    </citation>
    <scope>NUCLEOTIDE SEQUENCE [LARGE SCALE GENOMIC DNA]</scope>
    <source>
        <strain evidence="4">personal::cf-49</strain>
        <strain evidence="2">Personal::cf-49</strain>
    </source>
</reference>
<dbReference type="InterPro" id="IPR036634">
    <property type="entry name" value="PRD_sf"/>
</dbReference>
<feature type="domain" description="PRD" evidence="1">
    <location>
        <begin position="11"/>
        <end position="116"/>
    </location>
</feature>
<keyword evidence="4" id="KW-1185">Reference proteome</keyword>
<dbReference type="InterPro" id="IPR011608">
    <property type="entry name" value="PRD"/>
</dbReference>
<dbReference type="Pfam" id="PF00874">
    <property type="entry name" value="PRD"/>
    <property type="match status" value="1"/>
</dbReference>
<gene>
    <name evidence="3" type="ORF">E4031_00265</name>
    <name evidence="2" type="ORF">E4Z98_05895</name>
</gene>
<evidence type="ECO:0000313" key="5">
    <source>
        <dbReference type="Proteomes" id="UP000297725"/>
    </source>
</evidence>
<dbReference type="SUPFAM" id="SSF63520">
    <property type="entry name" value="PTS-regulatory domain, PRD"/>
    <property type="match status" value="1"/>
</dbReference>
<organism evidence="3 5">
    <name type="scientific">Vagococcus xieshaowenii</name>
    <dbReference type="NCBI Taxonomy" id="2562451"/>
    <lineage>
        <taxon>Bacteria</taxon>
        <taxon>Bacillati</taxon>
        <taxon>Bacillota</taxon>
        <taxon>Bacilli</taxon>
        <taxon>Lactobacillales</taxon>
        <taxon>Enterococcaceae</taxon>
        <taxon>Vagococcus</taxon>
    </lineage>
</organism>
<dbReference type="EMBL" id="CP038865">
    <property type="protein sequence ID" value="QCA28872.1"/>
    <property type="molecule type" value="Genomic_DNA"/>
</dbReference>
<evidence type="ECO:0000313" key="4">
    <source>
        <dbReference type="Proteomes" id="UP000296883"/>
    </source>
</evidence>
<dbReference type="EMBL" id="SRHU01000002">
    <property type="protein sequence ID" value="TFZ43289.1"/>
    <property type="molecule type" value="Genomic_DNA"/>
</dbReference>
<reference evidence="3 5" key="1">
    <citation type="submission" date="2019-03" db="EMBL/GenBank/DDBJ databases">
        <title>Vagococcus sp. was isolated fron gut of Carduelis flavirostris.</title>
        <authorList>
            <person name="Ge Y."/>
        </authorList>
    </citation>
    <scope>NUCLEOTIDE SEQUENCE [LARGE SCALE GENOMIC DNA]</scope>
    <source>
        <strain evidence="3 5">CF-210</strain>
    </source>
</reference>
<name>A0AAJ5JLR1_9ENTE</name>
<dbReference type="Gene3D" id="1.10.1790.10">
    <property type="entry name" value="PRD domain"/>
    <property type="match status" value="1"/>
</dbReference>
<accession>A0AAJ5JLR1</accession>
<evidence type="ECO:0000259" key="1">
    <source>
        <dbReference type="PROSITE" id="PS51372"/>
    </source>
</evidence>
<evidence type="ECO:0000313" key="2">
    <source>
        <dbReference type="EMBL" id="QCA28872.1"/>
    </source>
</evidence>
<dbReference type="Proteomes" id="UP000296883">
    <property type="component" value="Chromosome"/>
</dbReference>
<dbReference type="Proteomes" id="UP000297725">
    <property type="component" value="Unassembled WGS sequence"/>
</dbReference>
<proteinExistence type="predicted"/>
<dbReference type="AlphaFoldDB" id="A0AAJ5JLR1"/>
<dbReference type="RefSeq" id="WP_135253323.1">
    <property type="nucleotide sequence ID" value="NZ_CP038865.1"/>
</dbReference>
<sequence>MIKQKLEILVSTDVISKETQDYSLEVLEYLLNKEIIKESAEAEVFLTHLAMADARRVKNEAVASLDEFIISDIMMNPKYEKAKVIWSELEKINGNEFEESELDYFYLHIINILKED</sequence>
<protein>
    <submittedName>
        <fullName evidence="3">PRD domain-containing protein</fullName>
    </submittedName>
</protein>
<evidence type="ECO:0000313" key="3">
    <source>
        <dbReference type="EMBL" id="TFZ43289.1"/>
    </source>
</evidence>
<dbReference type="GO" id="GO:0006355">
    <property type="term" value="P:regulation of DNA-templated transcription"/>
    <property type="evidence" value="ECO:0007669"/>
    <property type="project" value="InterPro"/>
</dbReference>